<evidence type="ECO:0000313" key="4">
    <source>
        <dbReference type="Proteomes" id="UP000057088"/>
    </source>
</evidence>
<dbReference type="InterPro" id="IPR001296">
    <property type="entry name" value="Glyco_trans_1"/>
</dbReference>
<dbReference type="Proteomes" id="UP000057088">
    <property type="component" value="Chromosome 2"/>
</dbReference>
<dbReference type="CDD" id="cd03801">
    <property type="entry name" value="GT4_PimA-like"/>
    <property type="match status" value="1"/>
</dbReference>
<dbReference type="SUPFAM" id="SSF53756">
    <property type="entry name" value="UDP-Glycosyltransferase/glycogen phosphorylase"/>
    <property type="match status" value="1"/>
</dbReference>
<reference evidence="4" key="1">
    <citation type="submission" date="2015-12" db="EMBL/GenBank/DDBJ databases">
        <title>FDA dAtabase for Regulatory Grade micrObial Sequences (FDA-ARGOS): Supporting development and validation of Infectious Disease Dx tests.</title>
        <authorList>
            <person name="Hoffmann M."/>
            <person name="Allard M."/>
            <person name="Evans P."/>
            <person name="Brown E."/>
            <person name="Tallon L.J."/>
            <person name="Sadzewicz L."/>
            <person name="Sengamalay N."/>
            <person name="Ott S."/>
            <person name="Godinez A."/>
            <person name="Nagaraj S."/>
            <person name="Vyas G."/>
            <person name="Aluvathingal J."/>
            <person name="Nadendla S."/>
            <person name="Geyer C."/>
            <person name="Sichtig H."/>
        </authorList>
    </citation>
    <scope>NUCLEOTIDE SEQUENCE [LARGE SCALE GENOMIC DNA]</scope>
    <source>
        <strain evidence="4">ATCC 33809</strain>
    </source>
</reference>
<proteinExistence type="predicted"/>
<gene>
    <name evidence="3" type="ORF">AL536_19565</name>
</gene>
<protein>
    <recommendedName>
        <fullName evidence="2">Glycosyl transferase family 1 domain-containing protein</fullName>
    </recommendedName>
</protein>
<accession>A0ABN4KRF9</accession>
<evidence type="ECO:0000313" key="3">
    <source>
        <dbReference type="EMBL" id="AMF95566.2"/>
    </source>
</evidence>
<keyword evidence="1" id="KW-0808">Transferase</keyword>
<dbReference type="Pfam" id="PF00534">
    <property type="entry name" value="Glycos_transf_1"/>
    <property type="match status" value="1"/>
</dbReference>
<organism evidence="3 4">
    <name type="scientific">Vibrio fluvialis</name>
    <dbReference type="NCBI Taxonomy" id="676"/>
    <lineage>
        <taxon>Bacteria</taxon>
        <taxon>Pseudomonadati</taxon>
        <taxon>Pseudomonadota</taxon>
        <taxon>Gammaproteobacteria</taxon>
        <taxon>Vibrionales</taxon>
        <taxon>Vibrionaceae</taxon>
        <taxon>Vibrio</taxon>
    </lineage>
</organism>
<name>A0ABN4KRF9_VIBFL</name>
<sequence>MIGPFPEPIHGMSLSNEIIYSNISLCKDIDVYKFDITLSRRLKSKNSQGKLKLVPLIASLYNFARMILFLLYHRKSICYFTPPQSAYGYLRLVPGMLLSKIFGSRLIVHMHGAKFISYLERSHKLVRKVILWSLKYVDDFIVLGDSLKDSHSKIISANKIRVCENGVLDPEYKGDKINDEKVNVLFLSNLMKDKGIFEFLDAVEKLDDNMFNFDIAGAIETSNNKHINERLNKLGSKINYHGVVSGEKKARLFENADIFVLPSYDEGQPLSILEAYSYKCAVLVTDVGGVCDIFKDGINGRFIKVGSSSSIVSSIKNMTKTEIEIFGNVNLQSYYAKFTEQALVKRILKILVD</sequence>
<evidence type="ECO:0000259" key="2">
    <source>
        <dbReference type="Pfam" id="PF00534"/>
    </source>
</evidence>
<keyword evidence="4" id="KW-1185">Reference proteome</keyword>
<feature type="domain" description="Glycosyl transferase family 1" evidence="2">
    <location>
        <begin position="176"/>
        <end position="322"/>
    </location>
</feature>
<dbReference type="PANTHER" id="PTHR46401">
    <property type="entry name" value="GLYCOSYLTRANSFERASE WBBK-RELATED"/>
    <property type="match status" value="1"/>
</dbReference>
<evidence type="ECO:0000256" key="1">
    <source>
        <dbReference type="ARBA" id="ARBA00022679"/>
    </source>
</evidence>
<dbReference type="EMBL" id="CP014035">
    <property type="protein sequence ID" value="AMF95566.2"/>
    <property type="molecule type" value="Genomic_DNA"/>
</dbReference>
<dbReference type="Gene3D" id="3.40.50.2000">
    <property type="entry name" value="Glycogen Phosphorylase B"/>
    <property type="match status" value="2"/>
</dbReference>
<dbReference type="PANTHER" id="PTHR46401:SF2">
    <property type="entry name" value="GLYCOSYLTRANSFERASE WBBK-RELATED"/>
    <property type="match status" value="1"/>
</dbReference>